<keyword evidence="5" id="KW-1185">Reference proteome</keyword>
<dbReference type="RefSeq" id="XP_013337768.1">
    <property type="nucleotide sequence ID" value="XM_013482314.1"/>
</dbReference>
<dbReference type="SUPFAM" id="SSF54928">
    <property type="entry name" value="RNA-binding domain, RBD"/>
    <property type="match status" value="1"/>
</dbReference>
<feature type="domain" description="RRM" evidence="3">
    <location>
        <begin position="86"/>
        <end position="161"/>
    </location>
</feature>
<dbReference type="CDD" id="cd00590">
    <property type="entry name" value="RRM_SF"/>
    <property type="match status" value="1"/>
</dbReference>
<name>U6MDI9_EIMMA</name>
<dbReference type="OMA" id="WPRLEGM"/>
<dbReference type="VEuPathDB" id="ToxoDB:EMWEY_00038160"/>
<dbReference type="InterPro" id="IPR000504">
    <property type="entry name" value="RRM_dom"/>
</dbReference>
<protein>
    <submittedName>
        <fullName evidence="4">RNA binding protein, putative</fullName>
    </submittedName>
</protein>
<accession>U6MDI9</accession>
<dbReference type="AlphaFoldDB" id="U6MDI9"/>
<organism evidence="4 5">
    <name type="scientific">Eimeria maxima</name>
    <name type="common">Coccidian parasite</name>
    <dbReference type="NCBI Taxonomy" id="5804"/>
    <lineage>
        <taxon>Eukaryota</taxon>
        <taxon>Sar</taxon>
        <taxon>Alveolata</taxon>
        <taxon>Apicomplexa</taxon>
        <taxon>Conoidasida</taxon>
        <taxon>Coccidia</taxon>
        <taxon>Eucoccidiorida</taxon>
        <taxon>Eimeriorina</taxon>
        <taxon>Eimeriidae</taxon>
        <taxon>Eimeria</taxon>
    </lineage>
</organism>
<sequence>MADRHSDSVKEKLSLSLDEIIALNNKQQKQQQQQQKQQQKQQQQDSPQQGGPQRRRRNNAAAAVGPYTPRGGPYSYQHNGVPGVGYSVKVIGLPTGIPWPRLEGMVRRSFGHCGTIIGVVPRRDGEAWIQFSDVSACRVALSDMQNAKVGGNQITVERVSSGV</sequence>
<proteinExistence type="predicted"/>
<keyword evidence="1" id="KW-0694">RNA-binding</keyword>
<dbReference type="OrthoDB" id="347270at2759"/>
<feature type="compositionally biased region" description="Low complexity" evidence="2">
    <location>
        <begin position="26"/>
        <end position="44"/>
    </location>
</feature>
<evidence type="ECO:0000313" key="4">
    <source>
        <dbReference type="EMBL" id="CDJ61118.1"/>
    </source>
</evidence>
<dbReference type="GeneID" id="25337802"/>
<dbReference type="EMBL" id="HG722010">
    <property type="protein sequence ID" value="CDJ61118.1"/>
    <property type="molecule type" value="Genomic_DNA"/>
</dbReference>
<feature type="region of interest" description="Disordered" evidence="2">
    <location>
        <begin position="24"/>
        <end position="75"/>
    </location>
</feature>
<dbReference type="SMART" id="SM00360">
    <property type="entry name" value="RRM"/>
    <property type="match status" value="1"/>
</dbReference>
<reference evidence="4" key="2">
    <citation type="submission" date="2013-10" db="EMBL/GenBank/DDBJ databases">
        <authorList>
            <person name="Aslett M."/>
        </authorList>
    </citation>
    <scope>NUCLEOTIDE SEQUENCE [LARGE SCALE GENOMIC DNA]</scope>
    <source>
        <strain evidence="4">Weybridge</strain>
    </source>
</reference>
<dbReference type="Gene3D" id="3.30.70.330">
    <property type="match status" value="1"/>
</dbReference>
<evidence type="ECO:0000313" key="5">
    <source>
        <dbReference type="Proteomes" id="UP000030763"/>
    </source>
</evidence>
<evidence type="ECO:0000259" key="3">
    <source>
        <dbReference type="PROSITE" id="PS50102"/>
    </source>
</evidence>
<evidence type="ECO:0000256" key="1">
    <source>
        <dbReference type="PROSITE-ProRule" id="PRU00176"/>
    </source>
</evidence>
<dbReference type="InterPro" id="IPR012677">
    <property type="entry name" value="Nucleotide-bd_a/b_plait_sf"/>
</dbReference>
<dbReference type="Proteomes" id="UP000030763">
    <property type="component" value="Unassembled WGS sequence"/>
</dbReference>
<dbReference type="PROSITE" id="PS50102">
    <property type="entry name" value="RRM"/>
    <property type="match status" value="1"/>
</dbReference>
<evidence type="ECO:0000256" key="2">
    <source>
        <dbReference type="SAM" id="MobiDB-lite"/>
    </source>
</evidence>
<dbReference type="InterPro" id="IPR035979">
    <property type="entry name" value="RBD_domain_sf"/>
</dbReference>
<reference evidence="4" key="1">
    <citation type="submission" date="2013-10" db="EMBL/GenBank/DDBJ databases">
        <title>Genomic analysis of the causative agents of coccidiosis in chickens.</title>
        <authorList>
            <person name="Reid A.J."/>
            <person name="Blake D."/>
            <person name="Billington K."/>
            <person name="Browne H."/>
            <person name="Dunn M."/>
            <person name="Hung S."/>
            <person name="Kawahara F."/>
            <person name="Miranda-Saavedra D."/>
            <person name="Mourier T."/>
            <person name="Nagra H."/>
            <person name="Otto T.D."/>
            <person name="Rawlings N."/>
            <person name="Sanchez A."/>
            <person name="Sanders M."/>
            <person name="Subramaniam C."/>
            <person name="Tay Y."/>
            <person name="Dear P."/>
            <person name="Doerig C."/>
            <person name="Gruber A."/>
            <person name="Parkinson J."/>
            <person name="Shirley M."/>
            <person name="Wan K.L."/>
            <person name="Berriman M."/>
            <person name="Tomley F."/>
            <person name="Pain A."/>
        </authorList>
    </citation>
    <scope>NUCLEOTIDE SEQUENCE [LARGE SCALE GENOMIC DNA]</scope>
    <source>
        <strain evidence="4">Weybridge</strain>
    </source>
</reference>
<gene>
    <name evidence="4" type="ORF">EMWEY_00038160</name>
</gene>
<dbReference type="GO" id="GO:0003723">
    <property type="term" value="F:RNA binding"/>
    <property type="evidence" value="ECO:0007669"/>
    <property type="project" value="UniProtKB-UniRule"/>
</dbReference>